<protein>
    <submittedName>
        <fullName evidence="1">Transcriptional regulator, arsr family protein</fullName>
    </submittedName>
</protein>
<dbReference type="InterPro" id="IPR036390">
    <property type="entry name" value="WH_DNA-bd_sf"/>
</dbReference>
<dbReference type="PATRIC" id="fig|1227455.4.peg.1"/>
<dbReference type="STRING" id="1227455.C449_00005"/>
<comment type="caution">
    <text evidence="1">The sequence shown here is derived from an EMBL/GenBank/DDBJ whole genome shotgun (WGS) entry which is preliminary data.</text>
</comment>
<sequence>MSDPTAERLDGLSPSAKLVFKVLEHNASLTQKEIIQRSRLSGRTVRNALDQLERIEAVEKGVCIHDARQNRYELAVATAQPKAELDD</sequence>
<dbReference type="Proteomes" id="UP000011669">
    <property type="component" value="Unassembled WGS sequence"/>
</dbReference>
<reference evidence="1 2" key="1">
    <citation type="journal article" date="2014" name="PLoS Genet.">
        <title>Phylogenetically driven sequencing of extremely halophilic archaea reveals strategies for static and dynamic osmo-response.</title>
        <authorList>
            <person name="Becker E.A."/>
            <person name="Seitzer P.M."/>
            <person name="Tritt A."/>
            <person name="Larsen D."/>
            <person name="Krusor M."/>
            <person name="Yao A.I."/>
            <person name="Wu D."/>
            <person name="Madern D."/>
            <person name="Eisen J.A."/>
            <person name="Darling A.E."/>
            <person name="Facciotti M.T."/>
        </authorList>
    </citation>
    <scope>NUCLEOTIDE SEQUENCE [LARGE SCALE GENOMIC DNA]</scope>
    <source>
        <strain evidence="1 2">DSM 5350</strain>
    </source>
</reference>
<dbReference type="AlphaFoldDB" id="M0MRQ5"/>
<dbReference type="Pfam" id="PF13412">
    <property type="entry name" value="HTH_24"/>
    <property type="match status" value="1"/>
</dbReference>
<dbReference type="InParanoid" id="M0MRQ5"/>
<dbReference type="InterPro" id="IPR036388">
    <property type="entry name" value="WH-like_DNA-bd_sf"/>
</dbReference>
<dbReference type="RefSeq" id="WP_006075787.1">
    <property type="nucleotide sequence ID" value="NZ_AOMD01000001.1"/>
</dbReference>
<gene>
    <name evidence="1" type="ORF">C449_00005</name>
</gene>
<dbReference type="SUPFAM" id="SSF46785">
    <property type="entry name" value="Winged helix' DNA-binding domain"/>
    <property type="match status" value="1"/>
</dbReference>
<keyword evidence="2" id="KW-1185">Reference proteome</keyword>
<accession>M0MRQ5</accession>
<evidence type="ECO:0000313" key="1">
    <source>
        <dbReference type="EMBL" id="EMA48018.1"/>
    </source>
</evidence>
<dbReference type="Gene3D" id="1.10.10.10">
    <property type="entry name" value="Winged helix-like DNA-binding domain superfamily/Winged helix DNA-binding domain"/>
    <property type="match status" value="1"/>
</dbReference>
<evidence type="ECO:0000313" key="2">
    <source>
        <dbReference type="Proteomes" id="UP000011669"/>
    </source>
</evidence>
<name>M0MRQ5_9EURY</name>
<dbReference type="OrthoDB" id="350804at2157"/>
<proteinExistence type="predicted"/>
<dbReference type="EMBL" id="AOMD01000001">
    <property type="protein sequence ID" value="EMA48018.1"/>
    <property type="molecule type" value="Genomic_DNA"/>
</dbReference>
<organism evidence="1 2">
    <name type="scientific">Halococcus saccharolyticus DSM 5350</name>
    <dbReference type="NCBI Taxonomy" id="1227455"/>
    <lineage>
        <taxon>Archaea</taxon>
        <taxon>Methanobacteriati</taxon>
        <taxon>Methanobacteriota</taxon>
        <taxon>Stenosarchaea group</taxon>
        <taxon>Halobacteria</taxon>
        <taxon>Halobacteriales</taxon>
        <taxon>Halococcaceae</taxon>
        <taxon>Halococcus</taxon>
    </lineage>
</organism>